<dbReference type="EMBL" id="LAZR01001985">
    <property type="protein sequence ID" value="KKN36167.1"/>
    <property type="molecule type" value="Genomic_DNA"/>
</dbReference>
<proteinExistence type="predicted"/>
<name>A0A0F9QGN7_9ZZZZ</name>
<comment type="caution">
    <text evidence="1">The sequence shown here is derived from an EMBL/GenBank/DDBJ whole genome shotgun (WGS) entry which is preliminary data.</text>
</comment>
<reference evidence="1" key="1">
    <citation type="journal article" date="2015" name="Nature">
        <title>Complex archaea that bridge the gap between prokaryotes and eukaryotes.</title>
        <authorList>
            <person name="Spang A."/>
            <person name="Saw J.H."/>
            <person name="Jorgensen S.L."/>
            <person name="Zaremba-Niedzwiedzka K."/>
            <person name="Martijn J."/>
            <person name="Lind A.E."/>
            <person name="van Eijk R."/>
            <person name="Schleper C."/>
            <person name="Guy L."/>
            <person name="Ettema T.J."/>
        </authorList>
    </citation>
    <scope>NUCLEOTIDE SEQUENCE</scope>
</reference>
<accession>A0A0F9QGN7</accession>
<evidence type="ECO:0000313" key="1">
    <source>
        <dbReference type="EMBL" id="KKN36167.1"/>
    </source>
</evidence>
<sequence length="114" mass="12724">MKNGFVNYKLDKLIHDLQGGALRFFDRRDNLLAHVRLLSTFSVGGVDTAEMDGPVGDVVLQSGTAALFVLEDRYDGRLCRARVVDLPGESVMLFDQRKWEAGGRVTIRTLRVSL</sequence>
<protein>
    <submittedName>
        <fullName evidence="1">Uncharacterized protein</fullName>
    </submittedName>
</protein>
<dbReference type="AlphaFoldDB" id="A0A0F9QGN7"/>
<organism evidence="1">
    <name type="scientific">marine sediment metagenome</name>
    <dbReference type="NCBI Taxonomy" id="412755"/>
    <lineage>
        <taxon>unclassified sequences</taxon>
        <taxon>metagenomes</taxon>
        <taxon>ecological metagenomes</taxon>
    </lineage>
</organism>
<gene>
    <name evidence="1" type="ORF">LCGC14_0776500</name>
</gene>